<dbReference type="PANTHER" id="PTHR33529">
    <property type="entry name" value="SLR0882 PROTEIN-RELATED"/>
    <property type="match status" value="1"/>
</dbReference>
<dbReference type="GO" id="GO:0015920">
    <property type="term" value="P:lipopolysaccharide transport"/>
    <property type="evidence" value="ECO:0007669"/>
    <property type="project" value="TreeGrafter"/>
</dbReference>
<dbReference type="AlphaFoldDB" id="A0A839SQG8"/>
<comment type="subcellular location">
    <subcellularLocation>
        <location evidence="1">Cell membrane</location>
        <topology evidence="1">Multi-pass membrane protein</topology>
    </subcellularLocation>
</comment>
<dbReference type="GO" id="GO:0043190">
    <property type="term" value="C:ATP-binding cassette (ABC) transporter complex"/>
    <property type="evidence" value="ECO:0007669"/>
    <property type="project" value="TreeGrafter"/>
</dbReference>
<dbReference type="EMBL" id="JACHXA010000003">
    <property type="protein sequence ID" value="MBB3065051.1"/>
    <property type="molecule type" value="Genomic_DNA"/>
</dbReference>
<feature type="transmembrane region" description="Helical" evidence="6">
    <location>
        <begin position="89"/>
        <end position="104"/>
    </location>
</feature>
<evidence type="ECO:0000256" key="4">
    <source>
        <dbReference type="ARBA" id="ARBA00022989"/>
    </source>
</evidence>
<evidence type="ECO:0000313" key="8">
    <source>
        <dbReference type="Proteomes" id="UP000581135"/>
    </source>
</evidence>
<sequence>MSILGLTHLDERVDVTGGRRLSPTVCFYIARIFLTWVALLFLAIGTIVVFAGVVDLMNRLGRREGVDFLVVLNFSMLKLPFILQEVSPFILLFASLGAFWRLVRKNELVVLRAAGVSVWQFLLPVVVSALAIGLLIITILNPIAAATYGRFQVAEEKILKNRTEALNLSNSGLWIRQPDLTEPAGGGYYILHASALDRDTSIFDELIVFRFDRTGRFEGRYDAGKATLTPDGWRLEKAWKNWPGEKPLLVNRLLIPSKLEFERLENSFAKAETISFWSLPSFIDQLQDAGFPARAHKLQWHRLLAMPALFAAMVLLAATTSLRPHRRGRVILLMLIGLGAGFLLYIASSIVFVLGLTSKIPIVLAAWTPAGVSLMLGIALLLHLEDG</sequence>
<accession>A0A839SQG8</accession>
<feature type="transmembrane region" description="Helical" evidence="6">
    <location>
        <begin position="116"/>
        <end position="140"/>
    </location>
</feature>
<evidence type="ECO:0000313" key="7">
    <source>
        <dbReference type="EMBL" id="MBB3065051.1"/>
    </source>
</evidence>
<reference evidence="7 8" key="1">
    <citation type="submission" date="2020-08" db="EMBL/GenBank/DDBJ databases">
        <title>Genomic Encyclopedia of Type Strains, Phase III (KMG-III): the genomes of soil and plant-associated and newly described type strains.</title>
        <authorList>
            <person name="Whitman W."/>
        </authorList>
    </citation>
    <scope>NUCLEOTIDE SEQUENCE [LARGE SCALE GENOMIC DNA]</scope>
    <source>
        <strain evidence="7 8">CECT 8803</strain>
    </source>
</reference>
<evidence type="ECO:0000256" key="5">
    <source>
        <dbReference type="ARBA" id="ARBA00023136"/>
    </source>
</evidence>
<evidence type="ECO:0000256" key="6">
    <source>
        <dbReference type="SAM" id="Phobius"/>
    </source>
</evidence>
<dbReference type="PANTHER" id="PTHR33529:SF2">
    <property type="entry name" value="LIPOPOLYSACCHARIDE EXPORT SYSTEM PERMEASE PROTEIN LPTG"/>
    <property type="match status" value="1"/>
</dbReference>
<feature type="transmembrane region" description="Helical" evidence="6">
    <location>
        <begin position="330"/>
        <end position="354"/>
    </location>
</feature>
<protein>
    <submittedName>
        <fullName evidence="7">Lipopolysaccharide export system permease protein</fullName>
    </submittedName>
</protein>
<comment type="caution">
    <text evidence="7">The sequence shown here is derived from an EMBL/GenBank/DDBJ whole genome shotgun (WGS) entry which is preliminary data.</text>
</comment>
<evidence type="ECO:0000256" key="2">
    <source>
        <dbReference type="ARBA" id="ARBA00022475"/>
    </source>
</evidence>
<keyword evidence="2" id="KW-1003">Cell membrane</keyword>
<keyword evidence="4 6" id="KW-1133">Transmembrane helix</keyword>
<dbReference type="Proteomes" id="UP000581135">
    <property type="component" value="Unassembled WGS sequence"/>
</dbReference>
<name>A0A839SQG8_9PROT</name>
<keyword evidence="3 6" id="KW-0812">Transmembrane</keyword>
<dbReference type="RefSeq" id="WP_183415861.1">
    <property type="nucleotide sequence ID" value="NZ_JACHXA010000003.1"/>
</dbReference>
<dbReference type="Pfam" id="PF03739">
    <property type="entry name" value="LptF_LptG"/>
    <property type="match status" value="1"/>
</dbReference>
<keyword evidence="5 6" id="KW-0472">Membrane</keyword>
<feature type="transmembrane region" description="Helical" evidence="6">
    <location>
        <begin position="360"/>
        <end position="382"/>
    </location>
</feature>
<proteinExistence type="predicted"/>
<keyword evidence="8" id="KW-1185">Reference proteome</keyword>
<evidence type="ECO:0000256" key="1">
    <source>
        <dbReference type="ARBA" id="ARBA00004651"/>
    </source>
</evidence>
<feature type="transmembrane region" description="Helical" evidence="6">
    <location>
        <begin position="300"/>
        <end position="318"/>
    </location>
</feature>
<evidence type="ECO:0000256" key="3">
    <source>
        <dbReference type="ARBA" id="ARBA00022692"/>
    </source>
</evidence>
<organism evidence="7 8">
    <name type="scientific">Limibacillus halophilus</name>
    <dbReference type="NCBI Taxonomy" id="1579333"/>
    <lineage>
        <taxon>Bacteria</taxon>
        <taxon>Pseudomonadati</taxon>
        <taxon>Pseudomonadota</taxon>
        <taxon>Alphaproteobacteria</taxon>
        <taxon>Rhodospirillales</taxon>
        <taxon>Rhodovibrionaceae</taxon>
        <taxon>Limibacillus</taxon>
    </lineage>
</organism>
<dbReference type="InterPro" id="IPR005495">
    <property type="entry name" value="LptG/LptF_permease"/>
</dbReference>
<feature type="transmembrane region" description="Helical" evidence="6">
    <location>
        <begin position="28"/>
        <end position="54"/>
    </location>
</feature>
<gene>
    <name evidence="7" type="ORF">FHR98_001330</name>
</gene>